<reference evidence="9 10" key="1">
    <citation type="submission" date="2019-03" db="EMBL/GenBank/DDBJ databases">
        <title>Genomic Encyclopedia of Type Strains, Phase IV (KMG-IV): sequencing the most valuable type-strain genomes for metagenomic binning, comparative biology and taxonomic classification.</title>
        <authorList>
            <person name="Goeker M."/>
        </authorList>
    </citation>
    <scope>NUCLEOTIDE SEQUENCE [LARGE SCALE GENOMIC DNA]</scope>
    <source>
        <strain evidence="9 10">DSM 18401</strain>
    </source>
</reference>
<comment type="subcellular location">
    <subcellularLocation>
        <location evidence="1">Membrane</location>
    </subcellularLocation>
</comment>
<dbReference type="GO" id="GO:0007165">
    <property type="term" value="P:signal transduction"/>
    <property type="evidence" value="ECO:0007669"/>
    <property type="project" value="UniProtKB-KW"/>
</dbReference>
<dbReference type="RefSeq" id="WP_133036469.1">
    <property type="nucleotide sequence ID" value="NZ_BAABEI010000001.1"/>
</dbReference>
<feature type="coiled-coil region" evidence="5">
    <location>
        <begin position="254"/>
        <end position="281"/>
    </location>
</feature>
<comment type="similarity">
    <text evidence="3">Belongs to the methyl-accepting chemotaxis (MCP) protein family.</text>
</comment>
<evidence type="ECO:0000259" key="7">
    <source>
        <dbReference type="PROSITE" id="PS50111"/>
    </source>
</evidence>
<dbReference type="PROSITE" id="PS50885">
    <property type="entry name" value="HAMP"/>
    <property type="match status" value="2"/>
</dbReference>
<feature type="domain" description="Methyl-accepting transducer" evidence="7">
    <location>
        <begin position="349"/>
        <end position="578"/>
    </location>
</feature>
<dbReference type="SMART" id="SM00283">
    <property type="entry name" value="MA"/>
    <property type="match status" value="1"/>
</dbReference>
<protein>
    <submittedName>
        <fullName evidence="9">Methyl-accepting chemotaxis protein</fullName>
    </submittedName>
</protein>
<keyword evidence="6" id="KW-1133">Transmembrane helix</keyword>
<keyword evidence="5" id="KW-0175">Coiled coil</keyword>
<dbReference type="Pfam" id="PF00015">
    <property type="entry name" value="MCPsignal"/>
    <property type="match status" value="1"/>
</dbReference>
<dbReference type="SUPFAM" id="SSF158472">
    <property type="entry name" value="HAMP domain-like"/>
    <property type="match status" value="1"/>
</dbReference>
<keyword evidence="6" id="KW-0812">Transmembrane</keyword>
<keyword evidence="6" id="KW-0472">Membrane</keyword>
<dbReference type="PANTHER" id="PTHR43531">
    <property type="entry name" value="PROTEIN ICFG"/>
    <property type="match status" value="1"/>
</dbReference>
<dbReference type="Gene3D" id="1.10.287.950">
    <property type="entry name" value="Methyl-accepting chemotaxis protein"/>
    <property type="match status" value="1"/>
</dbReference>
<dbReference type="FunFam" id="1.10.287.950:FF:000001">
    <property type="entry name" value="Methyl-accepting chemotaxis sensory transducer"/>
    <property type="match status" value="1"/>
</dbReference>
<keyword evidence="4" id="KW-0807">Transducer</keyword>
<evidence type="ECO:0000256" key="1">
    <source>
        <dbReference type="ARBA" id="ARBA00004370"/>
    </source>
</evidence>
<dbReference type="PRINTS" id="PR00260">
    <property type="entry name" value="CHEMTRNSDUCR"/>
</dbReference>
<evidence type="ECO:0000256" key="5">
    <source>
        <dbReference type="SAM" id="Coils"/>
    </source>
</evidence>
<dbReference type="PROSITE" id="PS50111">
    <property type="entry name" value="CHEMOTAXIS_TRANSDUC_2"/>
    <property type="match status" value="1"/>
</dbReference>
<gene>
    <name evidence="9" type="ORF">EV665_12617</name>
</gene>
<dbReference type="SMART" id="SM00304">
    <property type="entry name" value="HAMP"/>
    <property type="match status" value="2"/>
</dbReference>
<dbReference type="PANTHER" id="PTHR43531:SF11">
    <property type="entry name" value="METHYL-ACCEPTING CHEMOTAXIS PROTEIN 3"/>
    <property type="match status" value="1"/>
</dbReference>
<comment type="caution">
    <text evidence="9">The sequence shown here is derived from an EMBL/GenBank/DDBJ whole genome shotgun (WGS) entry which is preliminary data.</text>
</comment>
<dbReference type="Gene3D" id="1.10.8.500">
    <property type="entry name" value="HAMP domain in histidine kinase"/>
    <property type="match status" value="1"/>
</dbReference>
<evidence type="ECO:0000256" key="4">
    <source>
        <dbReference type="PROSITE-ProRule" id="PRU00284"/>
    </source>
</evidence>
<dbReference type="AlphaFoldDB" id="A0A4R2C7H6"/>
<dbReference type="InterPro" id="IPR051310">
    <property type="entry name" value="MCP_chemotaxis"/>
</dbReference>
<evidence type="ECO:0000313" key="9">
    <source>
        <dbReference type="EMBL" id="TCN35695.1"/>
    </source>
</evidence>
<feature type="domain" description="HAMP" evidence="8">
    <location>
        <begin position="210"/>
        <end position="263"/>
    </location>
</feature>
<dbReference type="InterPro" id="IPR004089">
    <property type="entry name" value="MCPsignal_dom"/>
</dbReference>
<feature type="domain" description="HAMP" evidence="8">
    <location>
        <begin position="292"/>
        <end position="344"/>
    </location>
</feature>
<dbReference type="SUPFAM" id="SSF58104">
    <property type="entry name" value="Methyl-accepting chemotaxis protein (MCP) signaling domain"/>
    <property type="match status" value="1"/>
</dbReference>
<evidence type="ECO:0000256" key="3">
    <source>
        <dbReference type="ARBA" id="ARBA00029447"/>
    </source>
</evidence>
<dbReference type="GO" id="GO:0006935">
    <property type="term" value="P:chemotaxis"/>
    <property type="evidence" value="ECO:0007669"/>
    <property type="project" value="UniProtKB-KW"/>
</dbReference>
<sequence length="617" mass="66118">MRMTLNATLIVMGSIVVLASVGSLGVQATAIDQFNVGGPAYQEIIMKKDFVADVAPPPINLVQPYALALESMSFHRTSERNLDRLDRLHAEYERKKQIWTNSTLPGEIRETLAKDVFPSTDKFWDIVETQLKPAIKDRDKPAIAIASQNLRDGFAEHQAVMESAMKLANTAVLADQSHALTTASTLQLIGSIAALTSIAILVLGLVMLRTRAIGPILRMSETMDHLTAGRTDVAIPYLNRRDEVGTMAAAVEVFKEAAASKARLEAEATQLRIEADKERLAIQAESEAAAELRLKQATSGLAGGLNRLASGDLTVELADAFSPEFEGLRADFNQAALQLGTLLADISSTAGVIAGATKEINTDSADLSSRTERQAASLEETAAALEEITGNVTSASGRADDARKIADIANRSAERSEDVVNRAIEAMSRIEQSSGQMSKIVGAIDEIAFQTNLLALNAGVEAARAGDAGKGFAVVAQEVRELAQRTAKEARDIKQLIASSNAEVENGVHFVQEAGQSLNEIGTHIREIHQLIQAIATSAREQAVGLAEVNAAVNMMDQFTQQNAVMVVQTNGASASLAEEADRLAQLLGRFRYPSYAAQSQQDRTAQVPPLRVVSSR</sequence>
<dbReference type="CDD" id="cd06225">
    <property type="entry name" value="HAMP"/>
    <property type="match status" value="1"/>
</dbReference>
<accession>A0A4R2C7H6</accession>
<keyword evidence="10" id="KW-1185">Reference proteome</keyword>
<evidence type="ECO:0000259" key="8">
    <source>
        <dbReference type="PROSITE" id="PS50885"/>
    </source>
</evidence>
<dbReference type="EMBL" id="SLVX01000026">
    <property type="protein sequence ID" value="TCN35695.1"/>
    <property type="molecule type" value="Genomic_DNA"/>
</dbReference>
<organism evidence="9 10">
    <name type="scientific">Shinella granuli</name>
    <dbReference type="NCBI Taxonomy" id="323621"/>
    <lineage>
        <taxon>Bacteria</taxon>
        <taxon>Pseudomonadati</taxon>
        <taxon>Pseudomonadota</taxon>
        <taxon>Alphaproteobacteria</taxon>
        <taxon>Hyphomicrobiales</taxon>
        <taxon>Rhizobiaceae</taxon>
        <taxon>Shinella</taxon>
    </lineage>
</organism>
<dbReference type="InterPro" id="IPR003660">
    <property type="entry name" value="HAMP_dom"/>
</dbReference>
<proteinExistence type="inferred from homology"/>
<name>A0A4R2C7H6_SHIGR</name>
<keyword evidence="2" id="KW-0145">Chemotaxis</keyword>
<dbReference type="Proteomes" id="UP000295351">
    <property type="component" value="Unassembled WGS sequence"/>
</dbReference>
<dbReference type="Pfam" id="PF00672">
    <property type="entry name" value="HAMP"/>
    <property type="match status" value="1"/>
</dbReference>
<evidence type="ECO:0000256" key="2">
    <source>
        <dbReference type="ARBA" id="ARBA00022500"/>
    </source>
</evidence>
<dbReference type="GO" id="GO:0016020">
    <property type="term" value="C:membrane"/>
    <property type="evidence" value="ECO:0007669"/>
    <property type="project" value="UniProtKB-SubCell"/>
</dbReference>
<dbReference type="InterPro" id="IPR004090">
    <property type="entry name" value="Chemotax_Me-accpt_rcpt"/>
</dbReference>
<evidence type="ECO:0000256" key="6">
    <source>
        <dbReference type="SAM" id="Phobius"/>
    </source>
</evidence>
<evidence type="ECO:0000313" key="10">
    <source>
        <dbReference type="Proteomes" id="UP000295351"/>
    </source>
</evidence>
<dbReference type="GO" id="GO:0004888">
    <property type="term" value="F:transmembrane signaling receptor activity"/>
    <property type="evidence" value="ECO:0007669"/>
    <property type="project" value="InterPro"/>
</dbReference>
<dbReference type="CDD" id="cd11386">
    <property type="entry name" value="MCP_signal"/>
    <property type="match status" value="1"/>
</dbReference>
<feature type="transmembrane region" description="Helical" evidence="6">
    <location>
        <begin position="188"/>
        <end position="208"/>
    </location>
</feature>